<name>A0AA36E7Z9_LACSI</name>
<dbReference type="GO" id="GO:0034098">
    <property type="term" value="C:VCP-NPL4-UFD1 AAA ATPase complex"/>
    <property type="evidence" value="ECO:0007669"/>
    <property type="project" value="TreeGrafter"/>
</dbReference>
<reference evidence="1" key="1">
    <citation type="submission" date="2023-04" db="EMBL/GenBank/DDBJ databases">
        <authorList>
            <person name="Vijverberg K."/>
            <person name="Xiong W."/>
            <person name="Schranz E."/>
        </authorList>
    </citation>
    <scope>NUCLEOTIDE SEQUENCE</scope>
</reference>
<dbReference type="EMBL" id="OX465081">
    <property type="protein sequence ID" value="CAI9286599.1"/>
    <property type="molecule type" value="Genomic_DNA"/>
</dbReference>
<dbReference type="GO" id="GO:0031593">
    <property type="term" value="F:polyubiquitin modification-dependent protein binding"/>
    <property type="evidence" value="ECO:0007669"/>
    <property type="project" value="TreeGrafter"/>
</dbReference>
<proteinExistence type="predicted"/>
<evidence type="ECO:0000313" key="2">
    <source>
        <dbReference type="Proteomes" id="UP001177003"/>
    </source>
</evidence>
<sequence length="137" mass="15825">MIRELVLFNNMTGDNIMVGYNNNKFYIDIIESNPSNSISIIETDCEEPKFSPFTGSGRRLYAVLRLLTLKLRFNYSGDTESFLCSKFSERHQNTFRSYSSFRSHLIKYNMGSLLPSLVADSNNHLIKICTINGRHHF</sequence>
<dbReference type="Gene3D" id="3.10.330.10">
    <property type="match status" value="1"/>
</dbReference>
<gene>
    <name evidence="1" type="ORF">LSALG_LOCUS26009</name>
</gene>
<dbReference type="Proteomes" id="UP001177003">
    <property type="component" value="Chromosome 5"/>
</dbReference>
<accession>A0AA36E7Z9</accession>
<dbReference type="GO" id="GO:0006511">
    <property type="term" value="P:ubiquitin-dependent protein catabolic process"/>
    <property type="evidence" value="ECO:0007669"/>
    <property type="project" value="InterPro"/>
</dbReference>
<dbReference type="GO" id="GO:0036503">
    <property type="term" value="P:ERAD pathway"/>
    <property type="evidence" value="ECO:0007669"/>
    <property type="project" value="TreeGrafter"/>
</dbReference>
<organism evidence="1 2">
    <name type="scientific">Lactuca saligna</name>
    <name type="common">Willowleaf lettuce</name>
    <dbReference type="NCBI Taxonomy" id="75948"/>
    <lineage>
        <taxon>Eukaryota</taxon>
        <taxon>Viridiplantae</taxon>
        <taxon>Streptophyta</taxon>
        <taxon>Embryophyta</taxon>
        <taxon>Tracheophyta</taxon>
        <taxon>Spermatophyta</taxon>
        <taxon>Magnoliopsida</taxon>
        <taxon>eudicotyledons</taxon>
        <taxon>Gunneridae</taxon>
        <taxon>Pentapetalae</taxon>
        <taxon>asterids</taxon>
        <taxon>campanulids</taxon>
        <taxon>Asterales</taxon>
        <taxon>Asteraceae</taxon>
        <taxon>Cichorioideae</taxon>
        <taxon>Cichorieae</taxon>
        <taxon>Lactucinae</taxon>
        <taxon>Lactuca</taxon>
    </lineage>
</organism>
<dbReference type="AlphaFoldDB" id="A0AA36E7Z9"/>
<keyword evidence="2" id="KW-1185">Reference proteome</keyword>
<evidence type="ECO:0000313" key="1">
    <source>
        <dbReference type="EMBL" id="CAI9286599.1"/>
    </source>
</evidence>
<dbReference type="InterPro" id="IPR004854">
    <property type="entry name" value="Ufd1-like"/>
</dbReference>
<dbReference type="PANTHER" id="PTHR12555:SF13">
    <property type="entry name" value="UBIQUITIN RECOGNITION FACTOR IN ER-ASSOCIATED DEGRADATION PROTEIN 1"/>
    <property type="match status" value="1"/>
</dbReference>
<dbReference type="PANTHER" id="PTHR12555">
    <property type="entry name" value="UBIQUITIN FUSION DEGRADATON PROTEIN 1"/>
    <property type="match status" value="1"/>
</dbReference>
<protein>
    <submittedName>
        <fullName evidence="1">Uncharacterized protein</fullName>
    </submittedName>
</protein>